<evidence type="ECO:0000313" key="2">
    <source>
        <dbReference type="EMBL" id="RKQ96041.1"/>
    </source>
</evidence>
<gene>
    <name evidence="2" type="ORF">C7435_2292</name>
</gene>
<reference evidence="2 3" key="1">
    <citation type="submission" date="2018-10" db="EMBL/GenBank/DDBJ databases">
        <title>Genomic Encyclopedia of Type Strains, Phase IV (KMG-IV): sequencing the most valuable type-strain genomes for metagenomic binning, comparative biology and taxonomic classification.</title>
        <authorList>
            <person name="Goeker M."/>
        </authorList>
    </citation>
    <scope>NUCLEOTIDE SEQUENCE [LARGE SCALE GENOMIC DNA]</scope>
    <source>
        <strain evidence="2 3">DSM 4734</strain>
    </source>
</reference>
<organism evidence="2 3">
    <name type="scientific">Maricaulis maris</name>
    <dbReference type="NCBI Taxonomy" id="74318"/>
    <lineage>
        <taxon>Bacteria</taxon>
        <taxon>Pseudomonadati</taxon>
        <taxon>Pseudomonadota</taxon>
        <taxon>Alphaproteobacteria</taxon>
        <taxon>Maricaulales</taxon>
        <taxon>Maricaulaceae</taxon>
        <taxon>Maricaulis</taxon>
    </lineage>
</organism>
<feature type="transmembrane region" description="Helical" evidence="1">
    <location>
        <begin position="42"/>
        <end position="63"/>
    </location>
</feature>
<dbReference type="Proteomes" id="UP000273675">
    <property type="component" value="Unassembled WGS sequence"/>
</dbReference>
<keyword evidence="1" id="KW-0472">Membrane</keyword>
<dbReference type="InterPro" id="IPR010664">
    <property type="entry name" value="LipoPS_assembly_LptC-rel"/>
</dbReference>
<evidence type="ECO:0000256" key="1">
    <source>
        <dbReference type="SAM" id="Phobius"/>
    </source>
</evidence>
<proteinExistence type="predicted"/>
<protein>
    <submittedName>
        <fullName evidence="2">Lipopolysaccharide export system protein LptC</fullName>
    </submittedName>
</protein>
<keyword evidence="1" id="KW-0812">Transmembrane</keyword>
<dbReference type="Gene3D" id="2.60.450.10">
    <property type="entry name" value="Lipopolysaccharide (LPS) transport protein A like domain"/>
    <property type="match status" value="1"/>
</dbReference>
<name>A0A495D492_9PROT</name>
<keyword evidence="1" id="KW-1133">Transmembrane helix</keyword>
<accession>A0A495D492</accession>
<sequence>MTSLTAPSGFQPQQSNAYARWEPRRALALSVARRRTAFVRGLRLFFTAGALTITGLLVVQLVLGSSGAAVGETESVSTDVRMTNPRFTGRDENLTPYAVTADVAIRRRDAADGVTELERPRLDYNFLEAGTDVSQVLAESGRYDLPNRILDLYSDVNFRTRAGYRFQSNHARIFLRDERVTGEEAVEGTGPMGTIRADSYEISDGGNHIIFSGNVRARLVQDRTAPDTTAPPEEGNQ</sequence>
<dbReference type="EMBL" id="RBIM01000005">
    <property type="protein sequence ID" value="RKQ96041.1"/>
    <property type="molecule type" value="Genomic_DNA"/>
</dbReference>
<dbReference type="Pfam" id="PF06835">
    <property type="entry name" value="LptC"/>
    <property type="match status" value="1"/>
</dbReference>
<evidence type="ECO:0000313" key="3">
    <source>
        <dbReference type="Proteomes" id="UP000273675"/>
    </source>
</evidence>
<dbReference type="AlphaFoldDB" id="A0A495D492"/>
<comment type="caution">
    <text evidence="2">The sequence shown here is derived from an EMBL/GenBank/DDBJ whole genome shotgun (WGS) entry which is preliminary data.</text>
</comment>